<accession>A0A378ZXW0</accession>
<sequence>MFTALFARRTRNRRFAWKPAVDMSNPRIRAALTTFAAN</sequence>
<dbReference type="AlphaFoldDB" id="A0A378ZXW0"/>
<proteinExistence type="predicted"/>
<dbReference type="Proteomes" id="UP000255000">
    <property type="component" value="Unassembled WGS sequence"/>
</dbReference>
<organism evidence="1 2">
    <name type="scientific">Pannonibacter phragmitetus</name>
    <dbReference type="NCBI Taxonomy" id="121719"/>
    <lineage>
        <taxon>Bacteria</taxon>
        <taxon>Pseudomonadati</taxon>
        <taxon>Pseudomonadota</taxon>
        <taxon>Alphaproteobacteria</taxon>
        <taxon>Hyphomicrobiales</taxon>
        <taxon>Stappiaceae</taxon>
        <taxon>Pannonibacter</taxon>
    </lineage>
</organism>
<protein>
    <submittedName>
        <fullName evidence="1">Uncharacterized protein</fullName>
    </submittedName>
</protein>
<reference evidence="1 2" key="1">
    <citation type="submission" date="2018-06" db="EMBL/GenBank/DDBJ databases">
        <authorList>
            <consortium name="Pathogen Informatics"/>
            <person name="Doyle S."/>
        </authorList>
    </citation>
    <scope>NUCLEOTIDE SEQUENCE [LARGE SCALE GENOMIC DNA]</scope>
    <source>
        <strain evidence="1 2">NCTC13350</strain>
    </source>
</reference>
<dbReference type="EMBL" id="UGSK01000001">
    <property type="protein sequence ID" value="SUB02062.1"/>
    <property type="molecule type" value="Genomic_DNA"/>
</dbReference>
<evidence type="ECO:0000313" key="1">
    <source>
        <dbReference type="EMBL" id="SUB02062.1"/>
    </source>
</evidence>
<gene>
    <name evidence="1" type="ORF">NCTC13350_03011</name>
</gene>
<name>A0A378ZXW0_9HYPH</name>
<evidence type="ECO:0000313" key="2">
    <source>
        <dbReference type="Proteomes" id="UP000255000"/>
    </source>
</evidence>